<dbReference type="EMBL" id="JJOA01000008">
    <property type="protein sequence ID" value="KEA59961.1"/>
    <property type="molecule type" value="Genomic_DNA"/>
</dbReference>
<comment type="caution">
    <text evidence="1">The sequence shown here is derived from an EMBL/GenBank/DDBJ whole genome shotgun (WGS) entry which is preliminary data.</text>
</comment>
<name>A0A071MU13_9BURK</name>
<protein>
    <submittedName>
        <fullName evidence="1">Uncharacterized protein</fullName>
    </submittedName>
</protein>
<reference evidence="1" key="1">
    <citation type="submission" date="2014-04" db="EMBL/GenBank/DDBJ databases">
        <title>In planta biocontrol of soil-borne Fusarium wilt of banana through a plant endophytic bacterium, Burkholderia cenocepacia 869T2.</title>
        <authorList>
            <person name="Ho Y.-N."/>
            <person name="Chiang H.-M."/>
            <person name="Chao C.-P."/>
            <person name="Su C.-C."/>
            <person name="Hsu H.-F."/>
            <person name="Guo C.-T."/>
            <person name="Hsieh J.-L."/>
            <person name="Huang C.-C."/>
        </authorList>
    </citation>
    <scope>NUCLEOTIDE SEQUENCE [LARGE SCALE GENOMIC DNA]</scope>
    <source>
        <strain evidence="1">869T2</strain>
    </source>
</reference>
<organism evidence="1">
    <name type="scientific">Burkholderia cenocepacia</name>
    <dbReference type="NCBI Taxonomy" id="95486"/>
    <lineage>
        <taxon>Bacteria</taxon>
        <taxon>Pseudomonadati</taxon>
        <taxon>Pseudomonadota</taxon>
        <taxon>Betaproteobacteria</taxon>
        <taxon>Burkholderiales</taxon>
        <taxon>Burkholderiaceae</taxon>
        <taxon>Burkholderia</taxon>
        <taxon>Burkholderia cepacia complex</taxon>
    </lineage>
</organism>
<evidence type="ECO:0000313" key="1">
    <source>
        <dbReference type="EMBL" id="KEA59961.1"/>
    </source>
</evidence>
<sequence length="138" mass="14713">MSVLWRAVDVNTNSARPIWCARRPRARAARSAIASSLSDASRSIDSRMLAIRSRACSAAAAVSWVEDIAHVCDRRSLRAIVAMSTSAAPAMSSADAMFGASAAERSVALTLSVRKFENCGCSGRAGIWRNMVRPPETG</sequence>
<gene>
    <name evidence="1" type="ORF">DT99_10180</name>
</gene>
<proteinExistence type="predicted"/>
<accession>A0A071MU13</accession>
<dbReference type="AlphaFoldDB" id="A0A071MU13"/>